<dbReference type="AlphaFoldDB" id="A0A382H3P0"/>
<feature type="non-terminal residue" evidence="2">
    <location>
        <position position="46"/>
    </location>
</feature>
<accession>A0A382H3P0</accession>
<gene>
    <name evidence="2" type="ORF">METZ01_LOCUS234790</name>
</gene>
<protein>
    <submittedName>
        <fullName evidence="2">Uncharacterized protein</fullName>
    </submittedName>
</protein>
<dbReference type="EMBL" id="UINC01059009">
    <property type="protein sequence ID" value="SVB81936.1"/>
    <property type="molecule type" value="Genomic_DNA"/>
</dbReference>
<sequence>MSEDFNDNKTIQAQSSETISGGGAGVTPDTDYVRPAEVADQDLYHG</sequence>
<evidence type="ECO:0000256" key="1">
    <source>
        <dbReference type="SAM" id="MobiDB-lite"/>
    </source>
</evidence>
<feature type="region of interest" description="Disordered" evidence="1">
    <location>
        <begin position="1"/>
        <end position="46"/>
    </location>
</feature>
<feature type="compositionally biased region" description="Polar residues" evidence="1">
    <location>
        <begin position="8"/>
        <end position="19"/>
    </location>
</feature>
<name>A0A382H3P0_9ZZZZ</name>
<reference evidence="2" key="1">
    <citation type="submission" date="2018-05" db="EMBL/GenBank/DDBJ databases">
        <authorList>
            <person name="Lanie J.A."/>
            <person name="Ng W.-L."/>
            <person name="Kazmierczak K.M."/>
            <person name="Andrzejewski T.M."/>
            <person name="Davidsen T.M."/>
            <person name="Wayne K.J."/>
            <person name="Tettelin H."/>
            <person name="Glass J.I."/>
            <person name="Rusch D."/>
            <person name="Podicherti R."/>
            <person name="Tsui H.-C.T."/>
            <person name="Winkler M.E."/>
        </authorList>
    </citation>
    <scope>NUCLEOTIDE SEQUENCE</scope>
</reference>
<evidence type="ECO:0000313" key="2">
    <source>
        <dbReference type="EMBL" id="SVB81936.1"/>
    </source>
</evidence>
<proteinExistence type="predicted"/>
<organism evidence="2">
    <name type="scientific">marine metagenome</name>
    <dbReference type="NCBI Taxonomy" id="408172"/>
    <lineage>
        <taxon>unclassified sequences</taxon>
        <taxon>metagenomes</taxon>
        <taxon>ecological metagenomes</taxon>
    </lineage>
</organism>